<sequence length="422" mass="47737">MPNNEGWYRGNGEDLENYGSSPQPRGGSGHDDYSDSKSQDGSRSYKRESSKSREKEEDPDRNGDRDRYRETDRGKDRDRQHRDLYWYRSERRGRSRDRDDDIYHRSRDYERRRDHDRDRKDRHSRLMSQSRSWGRSEHRSRSLSSSGSKSKRISGFNVAPPASAMLAAASTGQIPGTTPAIPGMFPNTFSLPSGQLGALPIKPVQPLTQQICQRLREMAVSESTRPKGVSREAVAAVNGVDAHQEKLLEIINQVAINIHGVFVPKSSSDHPQYDELRKIVINPLIAEGPNAKLKKASVIEAARLQLKRDITPNDYQKGLYSVVGAQLAIEIVAKENAVTIVDHGNGSVTEQVVDDPMMIPRTISESWKPQLMDDLPDAFCEMTIWCINDIWLSTCRLLCNATNYGFGMTCVWQGQSKPFRFN</sequence>
<proteinExistence type="predicted"/>
<name>A0A5J5ANM9_9ASTE</name>
<organism evidence="2 3">
    <name type="scientific">Nyssa sinensis</name>
    <dbReference type="NCBI Taxonomy" id="561372"/>
    <lineage>
        <taxon>Eukaryota</taxon>
        <taxon>Viridiplantae</taxon>
        <taxon>Streptophyta</taxon>
        <taxon>Embryophyta</taxon>
        <taxon>Tracheophyta</taxon>
        <taxon>Spermatophyta</taxon>
        <taxon>Magnoliopsida</taxon>
        <taxon>eudicotyledons</taxon>
        <taxon>Gunneridae</taxon>
        <taxon>Pentapetalae</taxon>
        <taxon>asterids</taxon>
        <taxon>Cornales</taxon>
        <taxon>Nyssaceae</taxon>
        <taxon>Nyssa</taxon>
    </lineage>
</organism>
<feature type="region of interest" description="Disordered" evidence="1">
    <location>
        <begin position="1"/>
        <end position="97"/>
    </location>
</feature>
<feature type="compositionally biased region" description="Basic and acidic residues" evidence="1">
    <location>
        <begin position="28"/>
        <end position="97"/>
    </location>
</feature>
<evidence type="ECO:0000313" key="3">
    <source>
        <dbReference type="Proteomes" id="UP000325577"/>
    </source>
</evidence>
<dbReference type="GO" id="GO:0042797">
    <property type="term" value="P:tRNA transcription by RNA polymerase III"/>
    <property type="evidence" value="ECO:0007669"/>
    <property type="project" value="TreeGrafter"/>
</dbReference>
<evidence type="ECO:0000313" key="2">
    <source>
        <dbReference type="EMBL" id="KAA8531839.1"/>
    </source>
</evidence>
<dbReference type="InterPro" id="IPR006886">
    <property type="entry name" value="RNA_pol_III_Rpc5"/>
</dbReference>
<feature type="region of interest" description="Disordered" evidence="1">
    <location>
        <begin position="109"/>
        <end position="156"/>
    </location>
</feature>
<dbReference type="PANTHER" id="PTHR12069">
    <property type="entry name" value="DNA-DIRECTED RNA POLYMERASES III 80 KDA POLYPEPTIDE RNA POLYMERASE III SUBUNIT 5"/>
    <property type="match status" value="1"/>
</dbReference>
<gene>
    <name evidence="2" type="ORF">F0562_006443</name>
</gene>
<dbReference type="GO" id="GO:0005666">
    <property type="term" value="C:RNA polymerase III complex"/>
    <property type="evidence" value="ECO:0007669"/>
    <property type="project" value="TreeGrafter"/>
</dbReference>
<dbReference type="Proteomes" id="UP000325577">
    <property type="component" value="Linkage Group LG2"/>
</dbReference>
<keyword evidence="3" id="KW-1185">Reference proteome</keyword>
<reference evidence="2 3" key="1">
    <citation type="submission" date="2019-09" db="EMBL/GenBank/DDBJ databases">
        <title>A chromosome-level genome assembly of the Chinese tupelo Nyssa sinensis.</title>
        <authorList>
            <person name="Yang X."/>
            <person name="Kang M."/>
            <person name="Yang Y."/>
            <person name="Xiong H."/>
            <person name="Wang M."/>
            <person name="Zhang Z."/>
            <person name="Wang Z."/>
            <person name="Wu H."/>
            <person name="Ma T."/>
            <person name="Liu J."/>
            <person name="Xi Z."/>
        </authorList>
    </citation>
    <scope>NUCLEOTIDE SEQUENCE [LARGE SCALE GENOMIC DNA]</scope>
    <source>
        <strain evidence="2">J267</strain>
        <tissue evidence="2">Leaf</tissue>
    </source>
</reference>
<dbReference type="PANTHER" id="PTHR12069:SF0">
    <property type="entry name" value="DNA-DIRECTED RNA POLYMERASE III SUBUNIT RPC5"/>
    <property type="match status" value="1"/>
</dbReference>
<dbReference type="OrthoDB" id="340681at2759"/>
<feature type="compositionally biased region" description="Low complexity" evidence="1">
    <location>
        <begin position="142"/>
        <end position="156"/>
    </location>
</feature>
<dbReference type="AlphaFoldDB" id="A0A5J5ANM9"/>
<dbReference type="EMBL" id="CM018043">
    <property type="protein sequence ID" value="KAA8531839.1"/>
    <property type="molecule type" value="Genomic_DNA"/>
</dbReference>
<feature type="compositionally biased region" description="Basic and acidic residues" evidence="1">
    <location>
        <begin position="109"/>
        <end position="121"/>
    </location>
</feature>
<evidence type="ECO:0000256" key="1">
    <source>
        <dbReference type="SAM" id="MobiDB-lite"/>
    </source>
</evidence>
<accession>A0A5J5ANM9</accession>
<protein>
    <submittedName>
        <fullName evidence="2">Uncharacterized protein</fullName>
    </submittedName>
</protein>